<keyword evidence="4" id="KW-1185">Reference proteome</keyword>
<comment type="similarity">
    <text evidence="1">Belongs to the metallo-dependent hydrolases superfamily. TatD-type hydrolase family.</text>
</comment>
<organism evidence="3 4">
    <name type="scientific">Caenorhabditis bovis</name>
    <dbReference type="NCBI Taxonomy" id="2654633"/>
    <lineage>
        <taxon>Eukaryota</taxon>
        <taxon>Metazoa</taxon>
        <taxon>Ecdysozoa</taxon>
        <taxon>Nematoda</taxon>
        <taxon>Chromadorea</taxon>
        <taxon>Rhabditida</taxon>
        <taxon>Rhabditina</taxon>
        <taxon>Rhabditomorpha</taxon>
        <taxon>Rhabditoidea</taxon>
        <taxon>Rhabditidae</taxon>
        <taxon>Peloderinae</taxon>
        <taxon>Caenorhabditis</taxon>
    </lineage>
</organism>
<comment type="caution">
    <text evidence="3">The sequence shown here is derived from an EMBL/GenBank/DDBJ whole genome shotgun (WGS) entry which is preliminary data.</text>
</comment>
<reference evidence="3 4" key="1">
    <citation type="submission" date="2020-04" db="EMBL/GenBank/DDBJ databases">
        <authorList>
            <person name="Laetsch R D."/>
            <person name="Stevens L."/>
            <person name="Kumar S."/>
            <person name="Blaxter L. M."/>
        </authorList>
    </citation>
    <scope>NUCLEOTIDE SEQUENCE [LARGE SCALE GENOMIC DNA]</scope>
</reference>
<accession>A0A8S1F5G7</accession>
<keyword evidence="2" id="KW-0378">Hydrolase</keyword>
<dbReference type="PANTHER" id="PTHR46363">
    <property type="entry name" value="DEOXYRIBONUCLEASE TATDN2-RELATED"/>
    <property type="match status" value="1"/>
</dbReference>
<evidence type="ECO:0000256" key="1">
    <source>
        <dbReference type="ARBA" id="ARBA00009275"/>
    </source>
</evidence>
<protein>
    <submittedName>
        <fullName evidence="3">Uncharacterized protein</fullName>
    </submittedName>
</protein>
<dbReference type="EMBL" id="CADEPM010000005">
    <property type="protein sequence ID" value="CAB3405997.1"/>
    <property type="molecule type" value="Genomic_DNA"/>
</dbReference>
<proteinExistence type="inferred from homology"/>
<dbReference type="OrthoDB" id="5850839at2759"/>
<dbReference type="Gene3D" id="3.20.20.140">
    <property type="entry name" value="Metal-dependent hydrolases"/>
    <property type="match status" value="1"/>
</dbReference>
<dbReference type="Proteomes" id="UP000494206">
    <property type="component" value="Unassembled WGS sequence"/>
</dbReference>
<dbReference type="PROSITE" id="PS01091">
    <property type="entry name" value="TATD_3"/>
    <property type="match status" value="1"/>
</dbReference>
<name>A0A8S1F5G7_9PELO</name>
<evidence type="ECO:0000313" key="3">
    <source>
        <dbReference type="EMBL" id="CAB3405997.1"/>
    </source>
</evidence>
<dbReference type="CDD" id="cd01310">
    <property type="entry name" value="TatD_DNAse"/>
    <property type="match status" value="1"/>
</dbReference>
<dbReference type="SUPFAM" id="SSF51556">
    <property type="entry name" value="Metallo-dependent hydrolases"/>
    <property type="match status" value="1"/>
</dbReference>
<dbReference type="AlphaFoldDB" id="A0A8S1F5G7"/>
<evidence type="ECO:0000313" key="4">
    <source>
        <dbReference type="Proteomes" id="UP000494206"/>
    </source>
</evidence>
<dbReference type="InterPro" id="IPR001130">
    <property type="entry name" value="TatD-like"/>
</dbReference>
<evidence type="ECO:0000256" key="2">
    <source>
        <dbReference type="ARBA" id="ARBA00022801"/>
    </source>
</evidence>
<dbReference type="PANTHER" id="PTHR46363:SF1">
    <property type="entry name" value="DEOXYRIBONUCLEASE TATDN2-RELATED"/>
    <property type="match status" value="1"/>
</dbReference>
<dbReference type="GO" id="GO:0016788">
    <property type="term" value="F:hydrolase activity, acting on ester bonds"/>
    <property type="evidence" value="ECO:0007669"/>
    <property type="project" value="InterPro"/>
</dbReference>
<dbReference type="InterPro" id="IPR018228">
    <property type="entry name" value="DNase_TatD-rel_CS"/>
</dbReference>
<dbReference type="InterPro" id="IPR032466">
    <property type="entry name" value="Metal_Hydrolase"/>
</dbReference>
<sequence>MVAKESSRVHKVSATYVAPKMRKNNEGALLPADKKSCETVKQQSMEFEASKQNTYYSKLECNAIDLTEFNFDALEIPYIDSHCHTDFIFNKLKSRPGEGLSQWMHRYPRSFPRAFAGIIANFIDPSLFTSSPENTDSDLNWISNELKFHYYIGSTWGCHPHFSQKYAGDNRFWECLEDIFRQKDKFLVVAVGECGIDLFKSESSLDAQKYAFERQIELAFRYDLALVIHCRSGKNGNAEEECIDILKNAIQKYGHRYLRIHRHCYTEDWSNAKVWMEQFPNLVFGFTPAVYSFGPKQLETLRQIPLDRIVLETDAPYFLPKQLANCAPPKISLPGMASATAFKIAEIKKLHIDEVMRAAFLNTRRIYGLDAAYTKLLNN</sequence>
<gene>
    <name evidence="3" type="ORF">CBOVIS_LOCUS8128</name>
</gene>
<dbReference type="Pfam" id="PF01026">
    <property type="entry name" value="TatD_DNase"/>
    <property type="match status" value="1"/>
</dbReference>